<dbReference type="OrthoDB" id="9812787at2"/>
<dbReference type="PANTHER" id="PTHR13633:SF3">
    <property type="entry name" value="MITOCHONDRIAL TRANSCRIPTION RESCUE FACTOR 1"/>
    <property type="match status" value="1"/>
</dbReference>
<evidence type="ECO:0000256" key="1">
    <source>
        <dbReference type="PROSITE-ProRule" id="PRU00182"/>
    </source>
</evidence>
<evidence type="ECO:0000313" key="3">
    <source>
        <dbReference type="EMBL" id="TFZ39559.1"/>
    </source>
</evidence>
<evidence type="ECO:0000313" key="4">
    <source>
        <dbReference type="Proteomes" id="UP000298381"/>
    </source>
</evidence>
<reference evidence="3 4" key="1">
    <citation type="submission" date="2019-03" db="EMBL/GenBank/DDBJ databases">
        <title>Draft genome sequence data and analysis of a Fermenting Bacterium, Soehngenia longevitae strain 1933PT, isolated from petroleum reservoir in Azerbaijan.</title>
        <authorList>
            <person name="Grouzdev D.S."/>
            <person name="Bidzhieva S.K."/>
            <person name="Sokolova D.S."/>
            <person name="Tourova T.P."/>
            <person name="Poltaraus A.B."/>
            <person name="Nazina T.N."/>
        </authorList>
    </citation>
    <scope>NUCLEOTIDE SEQUENCE [LARGE SCALE GENOMIC DNA]</scope>
    <source>
        <strain evidence="3 4">1933P</strain>
    </source>
</reference>
<dbReference type="GO" id="GO:0003723">
    <property type="term" value="F:RNA binding"/>
    <property type="evidence" value="ECO:0007669"/>
    <property type="project" value="UniProtKB-KW"/>
</dbReference>
<gene>
    <name evidence="3" type="ORF">E4100_08005</name>
</gene>
<dbReference type="Proteomes" id="UP000298381">
    <property type="component" value="Unassembled WGS sequence"/>
</dbReference>
<dbReference type="Pfam" id="PF17774">
    <property type="entry name" value="YlmH_RBD"/>
    <property type="match status" value="1"/>
</dbReference>
<dbReference type="AlphaFoldDB" id="A0A4Z0D4W6"/>
<dbReference type="PROSITE" id="PS50889">
    <property type="entry name" value="S4"/>
    <property type="match status" value="1"/>
</dbReference>
<comment type="caution">
    <text evidence="3">The sequence shown here is derived from an EMBL/GenBank/DDBJ whole genome shotgun (WGS) entry which is preliminary data.</text>
</comment>
<dbReference type="SUPFAM" id="SSF55174">
    <property type="entry name" value="Alpha-L RNA-binding motif"/>
    <property type="match status" value="1"/>
</dbReference>
<proteinExistence type="predicted"/>
<dbReference type="InterPro" id="IPR040591">
    <property type="entry name" value="RqcP2_RBD"/>
</dbReference>
<dbReference type="Gene3D" id="3.10.290.10">
    <property type="entry name" value="RNA-binding S4 domain"/>
    <property type="match status" value="1"/>
</dbReference>
<keyword evidence="1" id="KW-0694">RNA-binding</keyword>
<dbReference type="InterPro" id="IPR036986">
    <property type="entry name" value="S4_RNA-bd_sf"/>
</dbReference>
<dbReference type="CDD" id="cd00165">
    <property type="entry name" value="S4"/>
    <property type="match status" value="1"/>
</dbReference>
<keyword evidence="4" id="KW-1185">Reference proteome</keyword>
<dbReference type="PANTHER" id="PTHR13633">
    <property type="entry name" value="MITOCHONDRIAL TRANSCRIPTION RESCUE FACTOR 1"/>
    <property type="match status" value="1"/>
</dbReference>
<dbReference type="SMART" id="SM00363">
    <property type="entry name" value="S4"/>
    <property type="match status" value="1"/>
</dbReference>
<dbReference type="InterPro" id="IPR002942">
    <property type="entry name" value="S4_RNA-bd"/>
</dbReference>
<dbReference type="InterPro" id="IPR012677">
    <property type="entry name" value="Nucleotide-bd_a/b_plait_sf"/>
</dbReference>
<dbReference type="Gene3D" id="3.30.70.330">
    <property type="match status" value="1"/>
</dbReference>
<dbReference type="RefSeq" id="WP_135271523.1">
    <property type="nucleotide sequence ID" value="NZ_SRIB01000011.1"/>
</dbReference>
<dbReference type="Gene3D" id="3.30.1370.160">
    <property type="match status" value="1"/>
</dbReference>
<sequence length="261" mass="30190">MKNKESFISLTNDKELQLKIKNLIDKAEITRKRHIVTRSNFLDPFEQKSAHSFLKAYFNEISCEFYGGNDNSERKILVMSPKWKANNMEEYIKSLIIYGLFDNISHRDVLGSIMALGIKRETIGDIIIYPDRIIIIVLSEIADYIIYNLVKIKNIKIKHIEISDLNSLELQESSYDILNKTVNSMRVDGFISAVCNITREDSQNLCKRGLVKINWEIAVKPHRLIKENDLISVKGYGRFALMNINGTTKSGRFHIIVKKYK</sequence>
<evidence type="ECO:0000259" key="2">
    <source>
        <dbReference type="SMART" id="SM00363"/>
    </source>
</evidence>
<dbReference type="EMBL" id="SRIB01000011">
    <property type="protein sequence ID" value="TFZ39559.1"/>
    <property type="molecule type" value="Genomic_DNA"/>
</dbReference>
<feature type="domain" description="RNA-binding S4" evidence="2">
    <location>
        <begin position="185"/>
        <end position="245"/>
    </location>
</feature>
<protein>
    <recommendedName>
        <fullName evidence="2">RNA-binding S4 domain-containing protein</fullName>
    </recommendedName>
</protein>
<organism evidence="3 4">
    <name type="scientific">Soehngenia longivitae</name>
    <dbReference type="NCBI Taxonomy" id="2562294"/>
    <lineage>
        <taxon>Bacteria</taxon>
        <taxon>Bacillati</taxon>
        <taxon>Bacillota</taxon>
        <taxon>Tissierellia</taxon>
        <taxon>Tissierellales</taxon>
        <taxon>Tissierellaceae</taxon>
        <taxon>Soehngenia</taxon>
    </lineage>
</organism>
<accession>A0A4Z0D4W6</accession>
<name>A0A4Z0D4W6_9FIRM</name>